<reference evidence="1 2" key="1">
    <citation type="submission" date="2013-11" db="EMBL/GenBank/DDBJ databases">
        <title>The Genome Sequence of Phytophthora parasitica P1976.</title>
        <authorList>
            <consortium name="The Broad Institute Genomics Platform"/>
            <person name="Russ C."/>
            <person name="Tyler B."/>
            <person name="Panabieres F."/>
            <person name="Shan W."/>
            <person name="Tripathy S."/>
            <person name="Grunwald N."/>
            <person name="Machado M."/>
            <person name="Johnson C.S."/>
            <person name="Walker B."/>
            <person name="Young S."/>
            <person name="Zeng Q."/>
            <person name="Gargeya S."/>
            <person name="Fitzgerald M."/>
            <person name="Haas B."/>
            <person name="Abouelleil A."/>
            <person name="Allen A.W."/>
            <person name="Alvarado L."/>
            <person name="Arachchi H.M."/>
            <person name="Berlin A.M."/>
            <person name="Chapman S.B."/>
            <person name="Gainer-Dewar J."/>
            <person name="Goldberg J."/>
            <person name="Griggs A."/>
            <person name="Gujja S."/>
            <person name="Hansen M."/>
            <person name="Howarth C."/>
            <person name="Imamovic A."/>
            <person name="Ireland A."/>
            <person name="Larimer J."/>
            <person name="McCowan C."/>
            <person name="Murphy C."/>
            <person name="Pearson M."/>
            <person name="Poon T.W."/>
            <person name="Priest M."/>
            <person name="Roberts A."/>
            <person name="Saif S."/>
            <person name="Shea T."/>
            <person name="Sisk P."/>
            <person name="Sykes S."/>
            <person name="Wortman J."/>
            <person name="Nusbaum C."/>
            <person name="Birren B."/>
        </authorList>
    </citation>
    <scope>NUCLEOTIDE SEQUENCE [LARGE SCALE GENOMIC DNA]</scope>
    <source>
        <strain evidence="1 2">P1976</strain>
    </source>
</reference>
<organism evidence="1 2">
    <name type="scientific">Phytophthora nicotianae P1976</name>
    <dbReference type="NCBI Taxonomy" id="1317066"/>
    <lineage>
        <taxon>Eukaryota</taxon>
        <taxon>Sar</taxon>
        <taxon>Stramenopiles</taxon>
        <taxon>Oomycota</taxon>
        <taxon>Peronosporomycetes</taxon>
        <taxon>Peronosporales</taxon>
        <taxon>Peronosporaceae</taxon>
        <taxon>Phytophthora</taxon>
    </lineage>
</organism>
<dbReference type="Proteomes" id="UP000028582">
    <property type="component" value="Unassembled WGS sequence"/>
</dbReference>
<proteinExistence type="predicted"/>
<gene>
    <name evidence="1" type="ORF">F444_07038</name>
</gene>
<comment type="caution">
    <text evidence="1">The sequence shown here is derived from an EMBL/GenBank/DDBJ whole genome shotgun (WGS) entry which is preliminary data.</text>
</comment>
<name>A0A081AG22_PHYNI</name>
<dbReference type="EMBL" id="ANJA01001274">
    <property type="protein sequence ID" value="ETO77833.1"/>
    <property type="molecule type" value="Genomic_DNA"/>
</dbReference>
<evidence type="ECO:0000313" key="2">
    <source>
        <dbReference type="Proteomes" id="UP000028582"/>
    </source>
</evidence>
<dbReference type="AlphaFoldDB" id="A0A081AG22"/>
<evidence type="ECO:0000313" key="1">
    <source>
        <dbReference type="EMBL" id="ETO77833.1"/>
    </source>
</evidence>
<accession>A0A081AG22</accession>
<protein>
    <submittedName>
        <fullName evidence="1">Uncharacterized protein</fullName>
    </submittedName>
</protein>
<sequence>MSSSEEPEQRIPFVCLETAGSFIKHYAFNMSKSVERKKEVAELT</sequence>